<dbReference type="Gene3D" id="3.30.1350.10">
    <property type="entry name" value="Thionin-like"/>
    <property type="match status" value="1"/>
</dbReference>
<accession>A0AAU9RUT3</accession>
<dbReference type="GO" id="GO:0005576">
    <property type="term" value="C:extracellular region"/>
    <property type="evidence" value="ECO:0007669"/>
    <property type="project" value="UniProtKB-SubCell"/>
</dbReference>
<evidence type="ECO:0000313" key="8">
    <source>
        <dbReference type="EMBL" id="CAH2048046.1"/>
    </source>
</evidence>
<keyword evidence="6" id="KW-1015">Disulfide bond</keyword>
<dbReference type="GO" id="GO:0090729">
    <property type="term" value="F:toxin activity"/>
    <property type="evidence" value="ECO:0007669"/>
    <property type="project" value="UniProtKB-KW"/>
</dbReference>
<evidence type="ECO:0000256" key="3">
    <source>
        <dbReference type="ARBA" id="ARBA00022525"/>
    </source>
</evidence>
<feature type="chain" id="PRO_5043998281" description="Acidic protein" evidence="7">
    <location>
        <begin position="24"/>
        <end position="135"/>
    </location>
</feature>
<dbReference type="PROSITE" id="PS00271">
    <property type="entry name" value="THIONIN"/>
    <property type="match status" value="1"/>
</dbReference>
<dbReference type="AlphaFoldDB" id="A0AAU9RUT3"/>
<proteinExistence type="inferred from homology"/>
<keyword evidence="7" id="KW-0732">Signal</keyword>
<sequence>MMEGRAVILSVVIMTLLMGQIQAEPTLCCPNLSARTAYITCRMGGASDATCLTRTGCIGVSGDTCPPGYPDDILKNPGDAVNEYCKLGCAFSVCGAMTALKNSDANGIWNGAAEQCTNACSTLCNKGSLTTVKSA</sequence>
<dbReference type="GO" id="GO:0006952">
    <property type="term" value="P:defense response"/>
    <property type="evidence" value="ECO:0007669"/>
    <property type="project" value="UniProtKB-KW"/>
</dbReference>
<keyword evidence="5" id="KW-0611">Plant defense</keyword>
<evidence type="ECO:0000313" key="9">
    <source>
        <dbReference type="Proteomes" id="UP000836841"/>
    </source>
</evidence>
<feature type="signal peptide" evidence="7">
    <location>
        <begin position="1"/>
        <end position="23"/>
    </location>
</feature>
<evidence type="ECO:0000256" key="1">
    <source>
        <dbReference type="ARBA" id="ARBA00004613"/>
    </source>
</evidence>
<evidence type="ECO:0008006" key="10">
    <source>
        <dbReference type="Google" id="ProtNLM"/>
    </source>
</evidence>
<name>A0AAU9RUT3_THLAR</name>
<keyword evidence="9" id="KW-1185">Reference proteome</keyword>
<evidence type="ECO:0000256" key="5">
    <source>
        <dbReference type="ARBA" id="ARBA00022821"/>
    </source>
</evidence>
<dbReference type="SUPFAM" id="SSF57429">
    <property type="entry name" value="Crambin-like"/>
    <property type="match status" value="1"/>
</dbReference>
<reference evidence="8 9" key="1">
    <citation type="submission" date="2022-03" db="EMBL/GenBank/DDBJ databases">
        <authorList>
            <person name="Nunn A."/>
            <person name="Chopra R."/>
            <person name="Nunn A."/>
            <person name="Contreras Garrido A."/>
        </authorList>
    </citation>
    <scope>NUCLEOTIDE SEQUENCE [LARGE SCALE GENOMIC DNA]</scope>
</reference>
<comment type="similarity">
    <text evidence="2">Belongs to the plant thionin (TC 1.C.44) family.</text>
</comment>
<organism evidence="8 9">
    <name type="scientific">Thlaspi arvense</name>
    <name type="common">Field penny-cress</name>
    <dbReference type="NCBI Taxonomy" id="13288"/>
    <lineage>
        <taxon>Eukaryota</taxon>
        <taxon>Viridiplantae</taxon>
        <taxon>Streptophyta</taxon>
        <taxon>Embryophyta</taxon>
        <taxon>Tracheophyta</taxon>
        <taxon>Spermatophyta</taxon>
        <taxon>Magnoliopsida</taxon>
        <taxon>eudicotyledons</taxon>
        <taxon>Gunneridae</taxon>
        <taxon>Pentapetalae</taxon>
        <taxon>rosids</taxon>
        <taxon>malvids</taxon>
        <taxon>Brassicales</taxon>
        <taxon>Brassicaceae</taxon>
        <taxon>Thlaspideae</taxon>
        <taxon>Thlaspi</taxon>
    </lineage>
</organism>
<dbReference type="InterPro" id="IPR001010">
    <property type="entry name" value="Thionin"/>
</dbReference>
<evidence type="ECO:0000256" key="6">
    <source>
        <dbReference type="ARBA" id="ARBA00023157"/>
    </source>
</evidence>
<evidence type="ECO:0000256" key="7">
    <source>
        <dbReference type="SAM" id="SignalP"/>
    </source>
</evidence>
<protein>
    <recommendedName>
        <fullName evidence="10">Acidic protein</fullName>
    </recommendedName>
</protein>
<dbReference type="Pfam" id="PF00321">
    <property type="entry name" value="Thionin"/>
    <property type="match status" value="1"/>
</dbReference>
<keyword evidence="3" id="KW-0964">Secreted</keyword>
<dbReference type="PANTHER" id="PTHR33920">
    <property type="entry name" value="THIONIN-2.1-RELATED"/>
    <property type="match status" value="1"/>
</dbReference>
<keyword evidence="4" id="KW-0800">Toxin</keyword>
<dbReference type="Proteomes" id="UP000836841">
    <property type="component" value="Chromosome 2"/>
</dbReference>
<dbReference type="EMBL" id="OU466858">
    <property type="protein sequence ID" value="CAH2048046.1"/>
    <property type="molecule type" value="Genomic_DNA"/>
</dbReference>
<dbReference type="FunFam" id="3.30.1350.10:FF:000001">
    <property type="entry name" value="Hellethionin-D"/>
    <property type="match status" value="1"/>
</dbReference>
<dbReference type="PRINTS" id="PR00287">
    <property type="entry name" value="THIONIN"/>
</dbReference>
<dbReference type="InterPro" id="IPR036391">
    <property type="entry name" value="Thionin-like_sf"/>
</dbReference>
<evidence type="ECO:0000256" key="2">
    <source>
        <dbReference type="ARBA" id="ARBA00009872"/>
    </source>
</evidence>
<evidence type="ECO:0000256" key="4">
    <source>
        <dbReference type="ARBA" id="ARBA00022656"/>
    </source>
</evidence>
<dbReference type="PANTHER" id="PTHR33920:SF2">
    <property type="entry name" value="THIONIN-2.1-RELATED"/>
    <property type="match status" value="1"/>
</dbReference>
<gene>
    <name evidence="8" type="ORF">TAV2_LOCUS6143</name>
</gene>
<comment type="subcellular location">
    <subcellularLocation>
        <location evidence="1">Secreted</location>
    </subcellularLocation>
</comment>